<gene>
    <name evidence="10" type="ORF">ENW48_06530</name>
</gene>
<dbReference type="InterPro" id="IPR006091">
    <property type="entry name" value="Acyl-CoA_Oxase/DH_mid-dom"/>
</dbReference>
<dbReference type="EMBL" id="DTKJ01000044">
    <property type="protein sequence ID" value="HGZ11859.1"/>
    <property type="molecule type" value="Genomic_DNA"/>
</dbReference>
<organism evidence="10">
    <name type="scientific">Desulfobacca acetoxidans</name>
    <dbReference type="NCBI Taxonomy" id="60893"/>
    <lineage>
        <taxon>Bacteria</taxon>
        <taxon>Pseudomonadati</taxon>
        <taxon>Thermodesulfobacteriota</taxon>
        <taxon>Desulfobaccia</taxon>
        <taxon>Desulfobaccales</taxon>
        <taxon>Desulfobaccaceae</taxon>
        <taxon>Desulfobacca</taxon>
    </lineage>
</organism>
<dbReference type="Pfam" id="PF00441">
    <property type="entry name" value="Acyl-CoA_dh_1"/>
    <property type="match status" value="1"/>
</dbReference>
<dbReference type="PANTHER" id="PTHR43884">
    <property type="entry name" value="ACYL-COA DEHYDROGENASE"/>
    <property type="match status" value="1"/>
</dbReference>
<dbReference type="Gene3D" id="1.10.540.10">
    <property type="entry name" value="Acyl-CoA dehydrogenase/oxidase, N-terminal domain"/>
    <property type="match status" value="1"/>
</dbReference>
<keyword evidence="4 6" id="KW-0285">Flavoprotein</keyword>
<name>A0A7C5EMP1_9BACT</name>
<feature type="domain" description="Acyl-CoA oxidase/dehydrogenase middle" evidence="8">
    <location>
        <begin position="121"/>
        <end position="215"/>
    </location>
</feature>
<reference evidence="10" key="1">
    <citation type="journal article" date="2020" name="mSystems">
        <title>Genome- and Community-Level Interaction Insights into Carbon Utilization and Element Cycling Functions of Hydrothermarchaeota in Hydrothermal Sediment.</title>
        <authorList>
            <person name="Zhou Z."/>
            <person name="Liu Y."/>
            <person name="Xu W."/>
            <person name="Pan J."/>
            <person name="Luo Z.H."/>
            <person name="Li M."/>
        </authorList>
    </citation>
    <scope>NUCLEOTIDE SEQUENCE [LARGE SCALE GENOMIC DNA]</scope>
    <source>
        <strain evidence="10">SpSt-853</strain>
    </source>
</reference>
<dbReference type="InterPro" id="IPR046373">
    <property type="entry name" value="Acyl-CoA_Oxase/DH_mid-dom_sf"/>
</dbReference>
<dbReference type="GO" id="GO:0003995">
    <property type="term" value="F:acyl-CoA dehydrogenase activity"/>
    <property type="evidence" value="ECO:0007669"/>
    <property type="project" value="InterPro"/>
</dbReference>
<dbReference type="InterPro" id="IPR009075">
    <property type="entry name" value="AcylCo_DH/oxidase_C"/>
</dbReference>
<comment type="caution">
    <text evidence="10">The sequence shown here is derived from an EMBL/GenBank/DDBJ whole genome shotgun (WGS) entry which is preliminary data.</text>
</comment>
<evidence type="ECO:0000259" key="8">
    <source>
        <dbReference type="Pfam" id="PF02770"/>
    </source>
</evidence>
<feature type="domain" description="Acyl-CoA dehydrogenase/oxidase N-terminal" evidence="9">
    <location>
        <begin position="6"/>
        <end position="117"/>
    </location>
</feature>
<dbReference type="InterPro" id="IPR009100">
    <property type="entry name" value="AcylCoA_DH/oxidase_NM_dom_sf"/>
</dbReference>
<dbReference type="SUPFAM" id="SSF47203">
    <property type="entry name" value="Acyl-CoA dehydrogenase C-terminal domain-like"/>
    <property type="match status" value="1"/>
</dbReference>
<dbReference type="PANTHER" id="PTHR43884:SF12">
    <property type="entry name" value="ISOVALERYL-COA DEHYDROGENASE, MITOCHONDRIAL-RELATED"/>
    <property type="match status" value="1"/>
</dbReference>
<evidence type="ECO:0000256" key="3">
    <source>
        <dbReference type="ARBA" id="ARBA00011881"/>
    </source>
</evidence>
<dbReference type="FunFam" id="1.20.140.10:FF:000004">
    <property type="entry name" value="Acyl-CoA dehydrogenase FadE25"/>
    <property type="match status" value="1"/>
</dbReference>
<dbReference type="AlphaFoldDB" id="A0A7C5EMP1"/>
<comment type="subunit">
    <text evidence="3">Homotetramer.</text>
</comment>
<evidence type="ECO:0000256" key="5">
    <source>
        <dbReference type="ARBA" id="ARBA00022827"/>
    </source>
</evidence>
<sequence>MDFTLTPTQKTVQENARKVAAEVMERARALDREGAFPQEILGRWAQEGFFGLALPKAYGGGGHDYLTYCLAQMELSQACPASALLVHLNHSLFGLGLAQFGSEELKRQYLPPVARGEVLACFCLTEPEAGSDPGALKTTARRAGDGWVITGTKNFVTAGDRAKVGLVTAATDPSQGAKGLSMFLVDFATTSGVRRGPVEEKVGLRGAPLNTLEFSEAWIPPKHLVGELNQGLKQALAILDGARVGAAAQAVGLGRAVLRHTLTYARERRQFGQPLTNFQAIQWKLADMATDLEAAALLTLKAAWLKDQGRPYSTLAAMAKKFATDIAMAAATEGVQILGGYGCLSAYPLERYFRDAKAGQIYEGTNEIMRLVIAREVVKGLV</sequence>
<comment type="similarity">
    <text evidence="2 6">Belongs to the acyl-CoA dehydrogenase family.</text>
</comment>
<dbReference type="InterPro" id="IPR037069">
    <property type="entry name" value="AcylCoA_DH/ox_N_sf"/>
</dbReference>
<keyword evidence="6" id="KW-0560">Oxidoreductase</keyword>
<dbReference type="PROSITE" id="PS00072">
    <property type="entry name" value="ACYL_COA_DH_1"/>
    <property type="match status" value="1"/>
</dbReference>
<dbReference type="Pfam" id="PF02771">
    <property type="entry name" value="Acyl-CoA_dh_N"/>
    <property type="match status" value="1"/>
</dbReference>
<evidence type="ECO:0000313" key="10">
    <source>
        <dbReference type="EMBL" id="HGZ11859.1"/>
    </source>
</evidence>
<proteinExistence type="inferred from homology"/>
<dbReference type="Pfam" id="PF02770">
    <property type="entry name" value="Acyl-CoA_dh_M"/>
    <property type="match status" value="1"/>
</dbReference>
<dbReference type="InterPro" id="IPR013786">
    <property type="entry name" value="AcylCoA_DH/ox_N"/>
</dbReference>
<dbReference type="InterPro" id="IPR036250">
    <property type="entry name" value="AcylCo_DH-like_C"/>
</dbReference>
<feature type="domain" description="Acyl-CoA dehydrogenase/oxidase C-terminal" evidence="7">
    <location>
        <begin position="229"/>
        <end position="377"/>
    </location>
</feature>
<evidence type="ECO:0000259" key="7">
    <source>
        <dbReference type="Pfam" id="PF00441"/>
    </source>
</evidence>
<evidence type="ECO:0000256" key="6">
    <source>
        <dbReference type="RuleBase" id="RU362125"/>
    </source>
</evidence>
<keyword evidence="5 6" id="KW-0274">FAD</keyword>
<evidence type="ECO:0000256" key="4">
    <source>
        <dbReference type="ARBA" id="ARBA00022630"/>
    </source>
</evidence>
<accession>A0A7C5EMP1</accession>
<dbReference type="PIRSF" id="PIRSF016578">
    <property type="entry name" value="HsaA"/>
    <property type="match status" value="1"/>
</dbReference>
<dbReference type="InterPro" id="IPR006089">
    <property type="entry name" value="Acyl-CoA_DH_CS"/>
</dbReference>
<protein>
    <submittedName>
        <fullName evidence="10">Acyl-CoA dehydrogenase</fullName>
    </submittedName>
</protein>
<dbReference type="SUPFAM" id="SSF56645">
    <property type="entry name" value="Acyl-CoA dehydrogenase NM domain-like"/>
    <property type="match status" value="1"/>
</dbReference>
<evidence type="ECO:0000259" key="9">
    <source>
        <dbReference type="Pfam" id="PF02771"/>
    </source>
</evidence>
<comment type="cofactor">
    <cofactor evidence="1 6">
        <name>FAD</name>
        <dbReference type="ChEBI" id="CHEBI:57692"/>
    </cofactor>
</comment>
<dbReference type="Gene3D" id="2.40.110.10">
    <property type="entry name" value="Butyryl-CoA Dehydrogenase, subunit A, domain 2"/>
    <property type="match status" value="1"/>
</dbReference>
<evidence type="ECO:0000256" key="1">
    <source>
        <dbReference type="ARBA" id="ARBA00001974"/>
    </source>
</evidence>
<evidence type="ECO:0000256" key="2">
    <source>
        <dbReference type="ARBA" id="ARBA00009347"/>
    </source>
</evidence>
<dbReference type="Gene3D" id="1.20.140.10">
    <property type="entry name" value="Butyryl-CoA Dehydrogenase, subunit A, domain 3"/>
    <property type="match status" value="1"/>
</dbReference>
<dbReference type="GO" id="GO:0050660">
    <property type="term" value="F:flavin adenine dinucleotide binding"/>
    <property type="evidence" value="ECO:0007669"/>
    <property type="project" value="InterPro"/>
</dbReference>